<protein>
    <submittedName>
        <fullName evidence="1">Uncharacterized protein</fullName>
    </submittedName>
</protein>
<keyword evidence="2" id="KW-1185">Reference proteome</keyword>
<comment type="caution">
    <text evidence="1">The sequence shown here is derived from an EMBL/GenBank/DDBJ whole genome shotgun (WGS) entry which is preliminary data.</text>
</comment>
<accession>A0AAD5NM04</accession>
<sequence length="70" mass="8371">MDLEDTHIDAYLLILRKRQRAYHTVYAQRVNVLDSQFYSWLDIQWEWMFGSLPDEHHGRIPWGAPIASGR</sequence>
<dbReference type="AlphaFoldDB" id="A0AAD5NM04"/>
<name>A0AAD5NM04_ACENE</name>
<proteinExistence type="predicted"/>
<gene>
    <name evidence="1" type="ORF">LWI28_019813</name>
</gene>
<evidence type="ECO:0000313" key="2">
    <source>
        <dbReference type="Proteomes" id="UP001064489"/>
    </source>
</evidence>
<reference evidence="1" key="1">
    <citation type="journal article" date="2022" name="Plant J.">
        <title>Strategies of tolerance reflected in two North American maple genomes.</title>
        <authorList>
            <person name="McEvoy S.L."/>
            <person name="Sezen U.U."/>
            <person name="Trouern-Trend A."/>
            <person name="McMahon S.M."/>
            <person name="Schaberg P.G."/>
            <person name="Yang J."/>
            <person name="Wegrzyn J.L."/>
            <person name="Swenson N.G."/>
        </authorList>
    </citation>
    <scope>NUCLEOTIDE SEQUENCE</scope>
    <source>
        <strain evidence="1">91603</strain>
    </source>
</reference>
<organism evidence="1 2">
    <name type="scientific">Acer negundo</name>
    <name type="common">Box elder</name>
    <dbReference type="NCBI Taxonomy" id="4023"/>
    <lineage>
        <taxon>Eukaryota</taxon>
        <taxon>Viridiplantae</taxon>
        <taxon>Streptophyta</taxon>
        <taxon>Embryophyta</taxon>
        <taxon>Tracheophyta</taxon>
        <taxon>Spermatophyta</taxon>
        <taxon>Magnoliopsida</taxon>
        <taxon>eudicotyledons</taxon>
        <taxon>Gunneridae</taxon>
        <taxon>Pentapetalae</taxon>
        <taxon>rosids</taxon>
        <taxon>malvids</taxon>
        <taxon>Sapindales</taxon>
        <taxon>Sapindaceae</taxon>
        <taxon>Hippocastanoideae</taxon>
        <taxon>Acereae</taxon>
        <taxon>Acer</taxon>
    </lineage>
</organism>
<dbReference type="Proteomes" id="UP001064489">
    <property type="component" value="Chromosome 10"/>
</dbReference>
<reference evidence="1" key="2">
    <citation type="submission" date="2023-02" db="EMBL/GenBank/DDBJ databases">
        <authorList>
            <person name="Swenson N.G."/>
            <person name="Wegrzyn J.L."/>
            <person name="Mcevoy S.L."/>
        </authorList>
    </citation>
    <scope>NUCLEOTIDE SEQUENCE</scope>
    <source>
        <strain evidence="1">91603</strain>
        <tissue evidence="1">Leaf</tissue>
    </source>
</reference>
<dbReference type="EMBL" id="JAJSOW010000105">
    <property type="protein sequence ID" value="KAI9165753.1"/>
    <property type="molecule type" value="Genomic_DNA"/>
</dbReference>
<evidence type="ECO:0000313" key="1">
    <source>
        <dbReference type="EMBL" id="KAI9165753.1"/>
    </source>
</evidence>